<organism evidence="1 2">
    <name type="scientific">Aspergillus pseudodeflectus</name>
    <dbReference type="NCBI Taxonomy" id="176178"/>
    <lineage>
        <taxon>Eukaryota</taxon>
        <taxon>Fungi</taxon>
        <taxon>Dikarya</taxon>
        <taxon>Ascomycota</taxon>
        <taxon>Pezizomycotina</taxon>
        <taxon>Eurotiomycetes</taxon>
        <taxon>Eurotiomycetidae</taxon>
        <taxon>Eurotiales</taxon>
        <taxon>Aspergillaceae</taxon>
        <taxon>Aspergillus</taxon>
        <taxon>Aspergillus subgen. Nidulantes</taxon>
    </lineage>
</organism>
<keyword evidence="2" id="KW-1185">Reference proteome</keyword>
<accession>A0ABR4LED1</accession>
<gene>
    <name evidence="1" type="ORF">BJX68DRAFT_223237</name>
</gene>
<dbReference type="GeneID" id="98153276"/>
<name>A0ABR4LED1_9EURO</name>
<sequence>MIGLRIFLAWILYWLVFDYNLLYASISFSCPFCCPYFLRCLSVACKCVRWLLGSSVVRMNRTIQYLSRLRPCSN</sequence>
<reference evidence="1 2" key="1">
    <citation type="submission" date="2024-07" db="EMBL/GenBank/DDBJ databases">
        <title>Section-level genome sequencing and comparative genomics of Aspergillus sections Usti and Cavernicolus.</title>
        <authorList>
            <consortium name="Lawrence Berkeley National Laboratory"/>
            <person name="Nybo J.L."/>
            <person name="Vesth T.C."/>
            <person name="Theobald S."/>
            <person name="Frisvad J.C."/>
            <person name="Larsen T.O."/>
            <person name="Kjaerboelling I."/>
            <person name="Rothschild-Mancinelli K."/>
            <person name="Lyhne E.K."/>
            <person name="Kogle M.E."/>
            <person name="Barry K."/>
            <person name="Clum A."/>
            <person name="Na H."/>
            <person name="Ledsgaard L."/>
            <person name="Lin J."/>
            <person name="Lipzen A."/>
            <person name="Kuo A."/>
            <person name="Riley R."/>
            <person name="Mondo S."/>
            <person name="LaButti K."/>
            <person name="Haridas S."/>
            <person name="Pangalinan J."/>
            <person name="Salamov A.A."/>
            <person name="Simmons B.A."/>
            <person name="Magnuson J.K."/>
            <person name="Chen J."/>
            <person name="Drula E."/>
            <person name="Henrissat B."/>
            <person name="Wiebenga A."/>
            <person name="Lubbers R.J."/>
            <person name="Gomes A.C."/>
            <person name="Macurrencykelacurrency M.R."/>
            <person name="Stajich J."/>
            <person name="Grigoriev I.V."/>
            <person name="Mortensen U.H."/>
            <person name="De vries R.P."/>
            <person name="Baker S.E."/>
            <person name="Andersen M.R."/>
        </authorList>
    </citation>
    <scope>NUCLEOTIDE SEQUENCE [LARGE SCALE GENOMIC DNA]</scope>
    <source>
        <strain evidence="1 2">CBS 756.74</strain>
    </source>
</reference>
<dbReference type="Proteomes" id="UP001610444">
    <property type="component" value="Unassembled WGS sequence"/>
</dbReference>
<evidence type="ECO:0000313" key="1">
    <source>
        <dbReference type="EMBL" id="KAL2861762.1"/>
    </source>
</evidence>
<dbReference type="EMBL" id="JBFXLR010000001">
    <property type="protein sequence ID" value="KAL2861762.1"/>
    <property type="molecule type" value="Genomic_DNA"/>
</dbReference>
<dbReference type="PROSITE" id="PS51257">
    <property type="entry name" value="PROKAR_LIPOPROTEIN"/>
    <property type="match status" value="1"/>
</dbReference>
<dbReference type="RefSeq" id="XP_070905852.1">
    <property type="nucleotide sequence ID" value="XM_071038112.1"/>
</dbReference>
<protein>
    <recommendedName>
        <fullName evidence="3">Secreted protein</fullName>
    </recommendedName>
</protein>
<proteinExistence type="predicted"/>
<evidence type="ECO:0000313" key="2">
    <source>
        <dbReference type="Proteomes" id="UP001610444"/>
    </source>
</evidence>
<evidence type="ECO:0008006" key="3">
    <source>
        <dbReference type="Google" id="ProtNLM"/>
    </source>
</evidence>
<comment type="caution">
    <text evidence="1">The sequence shown here is derived from an EMBL/GenBank/DDBJ whole genome shotgun (WGS) entry which is preliminary data.</text>
</comment>